<dbReference type="PANTHER" id="PTHR11647">
    <property type="entry name" value="HYDRANTOINASE/DIHYDROPYRIMIDINASE FAMILY MEMBER"/>
    <property type="match status" value="1"/>
</dbReference>
<comment type="similarity">
    <text evidence="1">Belongs to the metallo-dependent hydrolases superfamily. Hydantoinase/dihydropyrimidinase family.</text>
</comment>
<dbReference type="PANTHER" id="PTHR11647:SF1">
    <property type="entry name" value="COLLAPSIN RESPONSE MEDIATOR PROTEIN"/>
    <property type="match status" value="1"/>
</dbReference>
<accession>A0A9P6ZSV8</accession>
<gene>
    <name evidence="2" type="ORF">EV702DRAFT_1236296</name>
</gene>
<dbReference type="Proteomes" id="UP000714275">
    <property type="component" value="Unassembled WGS sequence"/>
</dbReference>
<organism evidence="2 3">
    <name type="scientific">Suillus placidus</name>
    <dbReference type="NCBI Taxonomy" id="48579"/>
    <lineage>
        <taxon>Eukaryota</taxon>
        <taxon>Fungi</taxon>
        <taxon>Dikarya</taxon>
        <taxon>Basidiomycota</taxon>
        <taxon>Agaricomycotina</taxon>
        <taxon>Agaricomycetes</taxon>
        <taxon>Agaricomycetidae</taxon>
        <taxon>Boletales</taxon>
        <taxon>Suillineae</taxon>
        <taxon>Suillaceae</taxon>
        <taxon>Suillus</taxon>
    </lineage>
</organism>
<proteinExistence type="inferred from homology"/>
<evidence type="ECO:0000256" key="1">
    <source>
        <dbReference type="ARBA" id="ARBA00008829"/>
    </source>
</evidence>
<keyword evidence="3" id="KW-1185">Reference proteome</keyword>
<dbReference type="AlphaFoldDB" id="A0A9P6ZSV8"/>
<evidence type="ECO:0008006" key="4">
    <source>
        <dbReference type="Google" id="ProtNLM"/>
    </source>
</evidence>
<dbReference type="FunFam" id="3.20.20.140:FF:000174">
    <property type="entry name" value="Dihydropyrimidinase-related protein 2"/>
    <property type="match status" value="1"/>
</dbReference>
<dbReference type="SUPFAM" id="SSF51556">
    <property type="entry name" value="Metallo-dependent hydrolases"/>
    <property type="match status" value="1"/>
</dbReference>
<evidence type="ECO:0000313" key="2">
    <source>
        <dbReference type="EMBL" id="KAG1775241.1"/>
    </source>
</evidence>
<comment type="caution">
    <text evidence="2">The sequence shown here is derived from an EMBL/GenBank/DDBJ whole genome shotgun (WGS) entry which is preliminary data.</text>
</comment>
<dbReference type="EMBL" id="JABBWD010000035">
    <property type="protein sequence ID" value="KAG1775241.1"/>
    <property type="molecule type" value="Genomic_DNA"/>
</dbReference>
<evidence type="ECO:0000313" key="3">
    <source>
        <dbReference type="Proteomes" id="UP000714275"/>
    </source>
</evidence>
<dbReference type="InterPro" id="IPR032466">
    <property type="entry name" value="Metal_Hydrolase"/>
</dbReference>
<protein>
    <recommendedName>
        <fullName evidence="4">Amidohydrolase-related domain-containing protein</fullName>
    </recommendedName>
</protein>
<name>A0A9P6ZSV8_9AGAM</name>
<dbReference type="InterPro" id="IPR050378">
    <property type="entry name" value="Metallo-dep_Hydrolases_sf"/>
</dbReference>
<dbReference type="Gene3D" id="3.20.20.140">
    <property type="entry name" value="Metal-dependent hydrolases"/>
    <property type="match status" value="1"/>
</dbReference>
<reference evidence="2" key="1">
    <citation type="journal article" date="2020" name="New Phytol.">
        <title>Comparative genomics reveals dynamic genome evolution in host specialist ectomycorrhizal fungi.</title>
        <authorList>
            <person name="Lofgren L.A."/>
            <person name="Nguyen N.H."/>
            <person name="Vilgalys R."/>
            <person name="Ruytinx J."/>
            <person name="Liao H.L."/>
            <person name="Branco S."/>
            <person name="Kuo A."/>
            <person name="LaButti K."/>
            <person name="Lipzen A."/>
            <person name="Andreopoulos W."/>
            <person name="Pangilinan J."/>
            <person name="Riley R."/>
            <person name="Hundley H."/>
            <person name="Na H."/>
            <person name="Barry K."/>
            <person name="Grigoriev I.V."/>
            <person name="Stajich J.E."/>
            <person name="Kennedy P.G."/>
        </authorList>
    </citation>
    <scope>NUCLEOTIDE SEQUENCE</scope>
    <source>
        <strain evidence="2">DOB743</strain>
    </source>
</reference>
<sequence length="192" mass="22296">MTTIIMFASQMRKDESVIAVIEDYHELAKDQSYCDYAFHVTITNPTPQIIEDEFPRMVDKFGITSVKLYMTYKPLRLLDYQILDVMCSARKLGITTMVHTKNVADVIDWMMQHLEQKLMMHPYHHGTSRPLIMEAEAMNRVICLAELVDMLILLIHISRGPATKHIRDAQTRLLPIYGETCPQYMFLLADLM</sequence>
<dbReference type="OrthoDB" id="1924787at2759"/>